<feature type="compositionally biased region" description="Basic and acidic residues" evidence="1">
    <location>
        <begin position="1948"/>
        <end position="1959"/>
    </location>
</feature>
<proteinExistence type="predicted"/>
<evidence type="ECO:0000313" key="4">
    <source>
        <dbReference type="Proteomes" id="UP000239907"/>
    </source>
</evidence>
<dbReference type="RefSeq" id="WP_105042018.1">
    <property type="nucleotide sequence ID" value="NZ_MQWA01000001.1"/>
</dbReference>
<sequence length="2070" mass="225702">MKRIIITLLAAFSVASPLLAQSFQVDARIENAATQGSLSTPTGPSATGVQFGGLGASNASSNAISTDSELTTRYPSNTAKTLVFQHSFIGSAFASGVPRYNIGDQILPPLVQEDGITPAPEGYWRKKPLTAGETIAGDLSALIPDGTVEVLTSNTNTSTVTVVFVPPSLKVGYSILGQPISDIDSNTITLAGNANQTITTSSVQTYIPSTSYYYSPHAEKVFAAQAGSVNVTWVTEQPTTAEPIAYSFLGESFGVSANASQTPRTIYWTQNGFDGPSVVVSDGRVISVNPIYTPNVPKAVKTEVLLPGASSDISNLKTLYFDKQAGSASLKAYNVEGRIMIEYLGDIRAGSDIHHHLGIDVVDIKRLPEVRYAETYLGQEILSGEGDAELVASSLNSTSQNSRSYYGTSVNSDNSLSYFAEVSTSPENQPDNGLPAGLNAYNKVAFYWLAQGQFGTQWPSFQTRYWLRWSPNLSDYEFNTVDSAGSTPEDGIAFTGGQLPNLVFQDDPSETEAQIDLNTQRLFVNFRSGNQRNRSLLKFSNGAGTWYVNLYSQAEDRAYTAPLAKTARKTIVEVSDTSSSQIGDLVWVQGNEKNHVAYILAIIDKTHVQVSLSEEGEELPSEYIALHTWRNDVRVLTLSRAETNISHQGNFQQFDVGSTLGLEVGMYVTDLTNEETHRIVRILDDSVIEIDQALAIGTYSFTFTTEPNAQAPLVATATVGTRISPPAGHELAGHISSGDLYSTSAYIDPIAQGIEAANSGAIIPVNAVPGKDKLTVRWFKKVAAKADGFQSFYIPGKVGHYTIEYPSAAPVITIAEGIGTGDLSIDKIDPEIYYQNDPAQVGYNPNEEHSLYLGGRGYALREDLNVITGADYTSEPYLLLAYTDADDQRPNMAAYRVQRTSASHTFEYEATAGTLLNLPYPLPLMPLPMPANTEGKLVSLNFESGVEAPENSNLTENQSYKHFTFNDRKGYTWVHRGTHEDLGDLAFHSATYGTASNFVYVNEKISAQFGKSTPIVVGTDTMGSDPNAGTVDILRVNYWSDIQQRLVFDYFSDGDDLVLRNLEKRLTMRLYYPTQDGFFIPGHTSQPALGTAVPFLRELSLSGSTLDLGQIDKDETHEPLAISYRPKWPDNVPKLRMGETLTLPKFGLPQVRGQKSAHVLYQQSLANGSDSTGSVLLHDPTREKVYTFGDDLDKLPKTLKITSYQGKIFFQRAPAHLQQRFYFDPLRGAKGELVLLGEFHDVPAGEDYLDLNVLSAKDVKKLKDLIPDDDTNEDKWDTAIDHLSTVVETFREHASQNGTFEPDSSLNDTLTVTQAAYITNSDTAVDSYAVTATGKGIGYVTMVFGNGKATNLTPEGDPVQVKIFEVEQRLYTGDLKVIQSSNPLDEQVSLRHSGDFAAKVEDYDFEWRWSPGAATAPLTYINAMDEKIGSSVLWRIIDGPGAALPTSAQYASASAQSIGSAITVYPTGYDAAQQSAGYPSIVLKSENNLDFSAGVPNSVVFSAELGDFDGFALYINGVNALAHNAPAAFFESTGAASGIVDGALSKQFNVPASFFTQGENKVEVAIFTTADAAAQSVLSFRVDAASRQEDPNFNTTWLTASDPNGLNSNIALVGGDPSIPFGASHFVLNDRWFTLRYRPTVAGHLLQNQWSDWTSPMFVEGWIKRVLAAINPSQQRMTNLYENAIDSDVSVVTQAGTRWEGDIALNLDNINDTGLIEIYETVLNRARSMSIDANVNDPDTNNALLLAAGYLNDLYNILGNEAYADAANPTISIDDQSGATEVNTSRFSFESQVASSLDEELALLRGRDDLVSPGARTAPAYNRLYWNYTRGINSGEVLYAVNYNIREKAGSDTANGIIDEEDAQRMFPQGHGDAYGHYLTALKGYYRLLSSPNFDWIPRAEAVTVLGQPVTIDYHDERKFASSAANLARASEQILNLTYRKNYQDDPGRGWSHLRDDRGNNPSSGITPKQGLEEWTSRATQGTYYHWALANSLVPAVDNVNQGIQKIDRTTVPELGLLVASVTGFQTLIDNANAHLNPLGLSQVLWHSISRLLNLKMVNRTSSKFTLVLN</sequence>
<feature type="region of interest" description="Disordered" evidence="1">
    <location>
        <begin position="1948"/>
        <end position="1972"/>
    </location>
</feature>
<feature type="signal peptide" evidence="2">
    <location>
        <begin position="1"/>
        <end position="20"/>
    </location>
</feature>
<comment type="caution">
    <text evidence="3">The sequence shown here is derived from an EMBL/GenBank/DDBJ whole genome shotgun (WGS) entry which is preliminary data.</text>
</comment>
<evidence type="ECO:0000256" key="1">
    <source>
        <dbReference type="SAM" id="MobiDB-lite"/>
    </source>
</evidence>
<organism evidence="3 4">
    <name type="scientific">Rubritalea profundi</name>
    <dbReference type="NCBI Taxonomy" id="1658618"/>
    <lineage>
        <taxon>Bacteria</taxon>
        <taxon>Pseudomonadati</taxon>
        <taxon>Verrucomicrobiota</taxon>
        <taxon>Verrucomicrobiia</taxon>
        <taxon>Verrucomicrobiales</taxon>
        <taxon>Rubritaleaceae</taxon>
        <taxon>Rubritalea</taxon>
    </lineage>
</organism>
<accession>A0A2S7TXS9</accession>
<dbReference type="EMBL" id="MQWA01000001">
    <property type="protein sequence ID" value="PQJ27529.1"/>
    <property type="molecule type" value="Genomic_DNA"/>
</dbReference>
<evidence type="ECO:0000256" key="2">
    <source>
        <dbReference type="SAM" id="SignalP"/>
    </source>
</evidence>
<dbReference type="Proteomes" id="UP000239907">
    <property type="component" value="Unassembled WGS sequence"/>
</dbReference>
<evidence type="ECO:0008006" key="5">
    <source>
        <dbReference type="Google" id="ProtNLM"/>
    </source>
</evidence>
<evidence type="ECO:0000313" key="3">
    <source>
        <dbReference type="EMBL" id="PQJ27529.1"/>
    </source>
</evidence>
<gene>
    <name evidence="3" type="ORF">BSZ32_02810</name>
</gene>
<protein>
    <recommendedName>
        <fullName evidence="5">PA14 domain-containing protein</fullName>
    </recommendedName>
</protein>
<name>A0A2S7TXS9_9BACT</name>
<dbReference type="OrthoDB" id="174109at2"/>
<reference evidence="3 4" key="1">
    <citation type="submission" date="2016-12" db="EMBL/GenBank/DDBJ databases">
        <title>Study of bacterial adaptation to deep sea.</title>
        <authorList>
            <person name="Song J."/>
            <person name="Yoshizawa S."/>
            <person name="Kogure K."/>
        </authorList>
    </citation>
    <scope>NUCLEOTIDE SEQUENCE [LARGE SCALE GENOMIC DNA]</scope>
    <source>
        <strain evidence="3 4">SAORIC-165</strain>
    </source>
</reference>
<feature type="chain" id="PRO_5015416553" description="PA14 domain-containing protein" evidence="2">
    <location>
        <begin position="21"/>
        <end position="2070"/>
    </location>
</feature>
<keyword evidence="4" id="KW-1185">Reference proteome</keyword>
<keyword evidence="2" id="KW-0732">Signal</keyword>